<dbReference type="SUPFAM" id="SSF48452">
    <property type="entry name" value="TPR-like"/>
    <property type="match status" value="1"/>
</dbReference>
<comment type="similarity">
    <text evidence="2">Belongs to the SusD family.</text>
</comment>
<dbReference type="InterPro" id="IPR033985">
    <property type="entry name" value="SusD-like_N"/>
</dbReference>
<keyword evidence="4" id="KW-0472">Membrane</keyword>
<dbReference type="Pfam" id="PF14322">
    <property type="entry name" value="SusD-like_3"/>
    <property type="match status" value="1"/>
</dbReference>
<dbReference type="InterPro" id="IPR011990">
    <property type="entry name" value="TPR-like_helical_dom_sf"/>
</dbReference>
<organism evidence="8 9">
    <name type="scientific">Paraflavitalea soli</name>
    <dbReference type="NCBI Taxonomy" id="2315862"/>
    <lineage>
        <taxon>Bacteria</taxon>
        <taxon>Pseudomonadati</taxon>
        <taxon>Bacteroidota</taxon>
        <taxon>Chitinophagia</taxon>
        <taxon>Chitinophagales</taxon>
        <taxon>Chitinophagaceae</taxon>
        <taxon>Paraflavitalea</taxon>
    </lineage>
</organism>
<proteinExistence type="inferred from homology"/>
<dbReference type="Gene3D" id="1.25.40.390">
    <property type="match status" value="1"/>
</dbReference>
<keyword evidence="9" id="KW-1185">Reference proteome</keyword>
<evidence type="ECO:0000256" key="5">
    <source>
        <dbReference type="ARBA" id="ARBA00023237"/>
    </source>
</evidence>
<dbReference type="PROSITE" id="PS51257">
    <property type="entry name" value="PROKAR_LIPOPROTEIN"/>
    <property type="match status" value="1"/>
</dbReference>
<gene>
    <name evidence="8" type="ORF">D3H65_04475</name>
</gene>
<evidence type="ECO:0000259" key="6">
    <source>
        <dbReference type="Pfam" id="PF07980"/>
    </source>
</evidence>
<reference evidence="8 9" key="1">
    <citation type="submission" date="2018-09" db="EMBL/GenBank/DDBJ databases">
        <title>Genome sequencing of strain 6GH32-13.</title>
        <authorList>
            <person name="Weon H.-Y."/>
            <person name="Heo J."/>
            <person name="Kwon S.-W."/>
        </authorList>
    </citation>
    <scope>NUCLEOTIDE SEQUENCE [LARGE SCALE GENOMIC DNA]</scope>
    <source>
        <strain evidence="8 9">5GH32-13</strain>
    </source>
</reference>
<protein>
    <submittedName>
        <fullName evidence="8">RagB/SusD family nutrient uptake outer membrane protein</fullName>
    </submittedName>
</protein>
<dbReference type="GO" id="GO:0009279">
    <property type="term" value="C:cell outer membrane"/>
    <property type="evidence" value="ECO:0007669"/>
    <property type="project" value="UniProtKB-SubCell"/>
</dbReference>
<dbReference type="EMBL" id="CP032157">
    <property type="protein sequence ID" value="AXY73277.1"/>
    <property type="molecule type" value="Genomic_DNA"/>
</dbReference>
<dbReference type="KEGG" id="pseg:D3H65_04475"/>
<evidence type="ECO:0000256" key="2">
    <source>
        <dbReference type="ARBA" id="ARBA00006275"/>
    </source>
</evidence>
<evidence type="ECO:0000256" key="4">
    <source>
        <dbReference type="ARBA" id="ARBA00023136"/>
    </source>
</evidence>
<accession>A0A3B7MI71</accession>
<dbReference type="Proteomes" id="UP000263900">
    <property type="component" value="Chromosome"/>
</dbReference>
<feature type="domain" description="RagB/SusD" evidence="6">
    <location>
        <begin position="350"/>
        <end position="500"/>
    </location>
</feature>
<feature type="domain" description="SusD-like N-terminal" evidence="7">
    <location>
        <begin position="92"/>
        <end position="229"/>
    </location>
</feature>
<name>A0A3B7MI71_9BACT</name>
<sequence length="500" mass="55498">MKRNRINIKWWPVLIGGFIASASCSKSFLELQPKGTELEDNFYKNQEQVFQGLVAVYDVMQWGNSGGYTMKMPLLSAASDEAYAGGSDASDQPSWVAYDNFTLDAFKGPQLGLWQKNYTGVYRANLILEKIEKVPGLAANFKSRVIAEAKTLRAYFYFDLVRFFGRVPLIITAIPVSELYSQKQAEPAAIYAQIEKDLKEARTDLPVTLPVSEYGRLTKGAATAMLGKAILFQNNNARMTEAAGLLKEVNTSAAYHLLPVFSDVFRPDNKFHAESILEIPHSNLAAWGDWGWINGGEGNVAAQYVGAADYNGPLYSGGWGFCPITEDLVAVMKNDPRFSATIIDGNAMKAQGAKYTARYQNTDYFIRKYAPVTAYRSNVGTAEINWPINEIEIRLADTYLLEAEALVRGGGDAARAQYLLDTVRHRVNLATVPATLDNIAKERRLELATEGHRFFDLVRTGKAAEVLGPRGFKPNKNEVLPIPQQEIDVTNKVLEQNKGY</sequence>
<dbReference type="RefSeq" id="WP_119049115.1">
    <property type="nucleotide sequence ID" value="NZ_CP032157.1"/>
</dbReference>
<evidence type="ECO:0000256" key="1">
    <source>
        <dbReference type="ARBA" id="ARBA00004442"/>
    </source>
</evidence>
<evidence type="ECO:0000313" key="9">
    <source>
        <dbReference type="Proteomes" id="UP000263900"/>
    </source>
</evidence>
<dbReference type="Pfam" id="PF07980">
    <property type="entry name" value="SusD_RagB"/>
    <property type="match status" value="1"/>
</dbReference>
<dbReference type="OrthoDB" id="618454at2"/>
<keyword evidence="5" id="KW-0998">Cell outer membrane</keyword>
<evidence type="ECO:0000256" key="3">
    <source>
        <dbReference type="ARBA" id="ARBA00022729"/>
    </source>
</evidence>
<comment type="subcellular location">
    <subcellularLocation>
        <location evidence="1">Cell outer membrane</location>
    </subcellularLocation>
</comment>
<dbReference type="InterPro" id="IPR012944">
    <property type="entry name" value="SusD_RagB_dom"/>
</dbReference>
<evidence type="ECO:0000259" key="7">
    <source>
        <dbReference type="Pfam" id="PF14322"/>
    </source>
</evidence>
<keyword evidence="3" id="KW-0732">Signal</keyword>
<dbReference type="AlphaFoldDB" id="A0A3B7MI71"/>
<dbReference type="CDD" id="cd08977">
    <property type="entry name" value="SusD"/>
    <property type="match status" value="1"/>
</dbReference>
<evidence type="ECO:0000313" key="8">
    <source>
        <dbReference type="EMBL" id="AXY73277.1"/>
    </source>
</evidence>